<reference evidence="1" key="1">
    <citation type="submission" date="2023-04" db="EMBL/GenBank/DDBJ databases">
        <title>Aspergillus oryzae var. brunneus NBRC 4377.</title>
        <authorList>
            <person name="Ichikawa N."/>
            <person name="Sato H."/>
            <person name="Tonouchi N."/>
        </authorList>
    </citation>
    <scope>NUCLEOTIDE SEQUENCE</scope>
    <source>
        <strain evidence="1">NBRC 4377</strain>
    </source>
</reference>
<comment type="caution">
    <text evidence="1">The sequence shown here is derived from an EMBL/GenBank/DDBJ whole genome shotgun (WGS) entry which is preliminary data.</text>
</comment>
<proteinExistence type="predicted"/>
<accession>A0ABQ6KQ65</accession>
<name>A0ABQ6KQ65_ASPOZ</name>
<keyword evidence="2" id="KW-1185">Reference proteome</keyword>
<evidence type="ECO:0000313" key="1">
    <source>
        <dbReference type="EMBL" id="GMG45471.1"/>
    </source>
</evidence>
<organism evidence="1 2">
    <name type="scientific">Aspergillus oryzae var. brunneus</name>
    <dbReference type="NCBI Taxonomy" id="332754"/>
    <lineage>
        <taxon>Eukaryota</taxon>
        <taxon>Fungi</taxon>
        <taxon>Dikarya</taxon>
        <taxon>Ascomycota</taxon>
        <taxon>Pezizomycotina</taxon>
        <taxon>Eurotiomycetes</taxon>
        <taxon>Eurotiomycetidae</taxon>
        <taxon>Eurotiales</taxon>
        <taxon>Aspergillaceae</taxon>
        <taxon>Aspergillus</taxon>
        <taxon>Aspergillus subgen. Circumdati</taxon>
    </lineage>
</organism>
<gene>
    <name evidence="1" type="ORF">Aory05_000435200</name>
</gene>
<dbReference type="EMBL" id="BSYB01000014">
    <property type="protein sequence ID" value="GMG45471.1"/>
    <property type="molecule type" value="Genomic_DNA"/>
</dbReference>
<dbReference type="Proteomes" id="UP001165189">
    <property type="component" value="Unassembled WGS sequence"/>
</dbReference>
<evidence type="ECO:0000313" key="2">
    <source>
        <dbReference type="Proteomes" id="UP001165189"/>
    </source>
</evidence>
<protein>
    <submittedName>
        <fullName evidence="1">Unnamed protein product</fullName>
    </submittedName>
</protein>
<sequence>MRAYNGKIVKGKSSTDRDFITDDKIIRCLLPARSESVLMSHFIVSIFGIPTERSPSDWLLQNSQSESSHSVELDTNENSVCEVCFLATTGAGRVLSDWRTGELPAWVQFIRSSDKERFCPHGPPCMDPNHLAQPARIVPSSQSFRLYALNAS</sequence>